<feature type="region of interest" description="Disordered" evidence="1">
    <location>
        <begin position="828"/>
        <end position="856"/>
    </location>
</feature>
<organism evidence="2 3">
    <name type="scientific">Momordica charantia</name>
    <name type="common">Bitter gourd</name>
    <name type="synonym">Balsam pear</name>
    <dbReference type="NCBI Taxonomy" id="3673"/>
    <lineage>
        <taxon>Eukaryota</taxon>
        <taxon>Viridiplantae</taxon>
        <taxon>Streptophyta</taxon>
        <taxon>Embryophyta</taxon>
        <taxon>Tracheophyta</taxon>
        <taxon>Spermatophyta</taxon>
        <taxon>Magnoliopsida</taxon>
        <taxon>eudicotyledons</taxon>
        <taxon>Gunneridae</taxon>
        <taxon>Pentapetalae</taxon>
        <taxon>rosids</taxon>
        <taxon>fabids</taxon>
        <taxon>Cucurbitales</taxon>
        <taxon>Cucurbitaceae</taxon>
        <taxon>Momordiceae</taxon>
        <taxon>Momordica</taxon>
    </lineage>
</organism>
<feature type="compositionally biased region" description="Basic and acidic residues" evidence="1">
    <location>
        <begin position="837"/>
        <end position="850"/>
    </location>
</feature>
<feature type="compositionally biased region" description="Basic and acidic residues" evidence="1">
    <location>
        <begin position="1095"/>
        <end position="1112"/>
    </location>
</feature>
<evidence type="ECO:0000256" key="1">
    <source>
        <dbReference type="SAM" id="MobiDB-lite"/>
    </source>
</evidence>
<feature type="region of interest" description="Disordered" evidence="1">
    <location>
        <begin position="120"/>
        <end position="148"/>
    </location>
</feature>
<dbReference type="AlphaFoldDB" id="A0A6J1BQ82"/>
<feature type="compositionally biased region" description="Basic and acidic residues" evidence="1">
    <location>
        <begin position="929"/>
        <end position="944"/>
    </location>
</feature>
<dbReference type="GeneID" id="111004805"/>
<feature type="compositionally biased region" description="Polar residues" evidence="1">
    <location>
        <begin position="990"/>
        <end position="1009"/>
    </location>
</feature>
<feature type="region of interest" description="Disordered" evidence="1">
    <location>
        <begin position="1133"/>
        <end position="1158"/>
    </location>
</feature>
<proteinExistence type="predicted"/>
<feature type="region of interest" description="Disordered" evidence="1">
    <location>
        <begin position="274"/>
        <end position="294"/>
    </location>
</feature>
<dbReference type="Proteomes" id="UP000504603">
    <property type="component" value="Unplaced"/>
</dbReference>
<gene>
    <name evidence="3" type="primary">LOC111004805</name>
</gene>
<accession>A0A6J1BQ82</accession>
<dbReference type="OrthoDB" id="1093005at2759"/>
<protein>
    <submittedName>
        <fullName evidence="3">Uncharacterized protein LOC111004805</fullName>
    </submittedName>
</protein>
<keyword evidence="2" id="KW-1185">Reference proteome</keyword>
<sequence>MTTPGSPDAAASRNIVFIDTSLDTHLAMAVSDGDSVSDVKEKIEKEHPLCFSHLGNIKIHALKVQRRGHLYHLSDSMYLKSAFVGVDDSDSWFLSIDASLADGHSTDPNTGNLSTYFRRADKNSVDGSNLPRNNHRGKIPNNESPPLPDNAVQQYVNEKTPTDIYFGSCHSSKKDLMVKKVEVTHSVENCSKDQPSRTMNGCEGLNRTLETLHDVKVNRKRKKRKTKLINEHEVVNHTSADNQNPLQQVVGSCEKSRDYAPNEVSNLPMMESKSNAGEPGHISSSNTHDGSEHGIKRKYNLSEKLEVDSRNDKSKKAIHLMDNSSEVAAQVGSTVKKMQKIKTRSGVVNGEGNRDLVSDSSKVTSTPKVTSEYLSDNKQTAKVVLGSLSTEPDACLLETGSSDVKKKNKRKKKLSGYPKQAVGLISSRVGDQQDASRESDITTVPSQDIEAASIPDCLGTSVRERQNDSIRKTAEDFASSLIGESCGDKNMELGDLESIRDVSDKAALGVKRMTDSNDAAFKIHDPTDLQRSICTSEDANNVQSNHLTCKTGQIVAIPEERDSMQNTDTKATMVENCHSSIWDGTDTNVQATHISKLVHLKGTAESTKHSKTKKTKKSRDLAEGRRTNLVTTGDRDSEYDIPSTELHSITLGDNSSSKAEMVESNVSLMKGENTTSASILPTVRNIDIDGEYISEVEPSQKINKTEAGTENVDGQVRVKIKKRPATSVKSTSYLQAGNIGNEDSLLSNRSNREVKSVSVAAKKTKSPRNDIEEANLDSTLFSEVESSPPPSICKKSRIVGSSQTLLQVSEGNYEGRCLEANICSNTAKDGTANNVDSRAEVPSESDKVGIEESAGGLQDESIKLHVDKLSREKSVNTLPKAKRKKKYPNGCSSGASLSMQNIQKSDEKTETGRQCQTSNSSSLKFDGAPPKDKRDGKLHFDNKVKKNSRGGVKSLPSNEHKQQIPNSNKAARVRANTVDSSWDSTEKNSETSAVPRTRSSLKNSSSMVYQDQKHMGHQSGNPVGGRKSSQNGSKDATRSERRNLLATSGGIFKDASSDSSEDEGGIADSDVSIRSPDNSLSSDFSDGESNGSVDSIERESIRRRSIRKKDSSPDDMALDTILRSSSRYKKAKLTAAQLQQDDTESQPVDFVPDSQANL</sequence>
<dbReference type="RefSeq" id="XP_022131696.1">
    <property type="nucleotide sequence ID" value="XM_022276004.1"/>
</dbReference>
<dbReference type="KEGG" id="mcha:111004805"/>
<feature type="region of interest" description="Disordered" evidence="1">
    <location>
        <begin position="601"/>
        <end position="639"/>
    </location>
</feature>
<evidence type="ECO:0000313" key="3">
    <source>
        <dbReference type="RefSeq" id="XP_022131696.1"/>
    </source>
</evidence>
<name>A0A6J1BQ82_MOMCH</name>
<feature type="compositionally biased region" description="Polar residues" evidence="1">
    <location>
        <begin position="912"/>
        <end position="923"/>
    </location>
</feature>
<feature type="compositionally biased region" description="Polar residues" evidence="1">
    <location>
        <begin position="890"/>
        <end position="903"/>
    </location>
</feature>
<reference evidence="3" key="1">
    <citation type="submission" date="2025-08" db="UniProtKB">
        <authorList>
            <consortium name="RefSeq"/>
        </authorList>
    </citation>
    <scope>IDENTIFICATION</scope>
    <source>
        <strain evidence="3">OHB3-1</strain>
    </source>
</reference>
<feature type="region of interest" description="Disordered" evidence="1">
    <location>
        <begin position="873"/>
        <end position="1121"/>
    </location>
</feature>
<feature type="compositionally biased region" description="Polar residues" evidence="1">
    <location>
        <begin position="1075"/>
        <end position="1093"/>
    </location>
</feature>
<evidence type="ECO:0000313" key="2">
    <source>
        <dbReference type="Proteomes" id="UP000504603"/>
    </source>
</evidence>